<accession>A0A481ZAD4</accession>
<dbReference type="PRINTS" id="PR01415">
    <property type="entry name" value="ANKYRIN"/>
</dbReference>
<dbReference type="Pfam" id="PF12796">
    <property type="entry name" value="Ank_2"/>
    <property type="match status" value="1"/>
</dbReference>
<reference evidence="4" key="1">
    <citation type="journal article" date="2019" name="MBio">
        <title>Virus Genomes from Deep Sea Sediments Expand the Ocean Megavirome and Support Independent Origins of Viral Gigantism.</title>
        <authorList>
            <person name="Backstrom D."/>
            <person name="Yutin N."/>
            <person name="Jorgensen S.L."/>
            <person name="Dharamshi J."/>
            <person name="Homa F."/>
            <person name="Zaremba-Niedwiedzka K."/>
            <person name="Spang A."/>
            <person name="Wolf Y.I."/>
            <person name="Koonin E.V."/>
            <person name="Ettema T.J."/>
        </authorList>
    </citation>
    <scope>NUCLEOTIDE SEQUENCE</scope>
</reference>
<organism evidence="4">
    <name type="scientific">Pithovirus LCPAC304</name>
    <dbReference type="NCBI Taxonomy" id="2506594"/>
    <lineage>
        <taxon>Viruses</taxon>
        <taxon>Pithoviruses</taxon>
    </lineage>
</organism>
<dbReference type="PROSITE" id="PS50088">
    <property type="entry name" value="ANK_REPEAT"/>
    <property type="match status" value="3"/>
</dbReference>
<dbReference type="PROSITE" id="PS50297">
    <property type="entry name" value="ANK_REP_REGION"/>
    <property type="match status" value="3"/>
</dbReference>
<evidence type="ECO:0000256" key="1">
    <source>
        <dbReference type="ARBA" id="ARBA00022737"/>
    </source>
</evidence>
<dbReference type="InterPro" id="IPR036770">
    <property type="entry name" value="Ankyrin_rpt-contain_sf"/>
</dbReference>
<evidence type="ECO:0000259" key="3">
    <source>
        <dbReference type="PROSITE" id="PS50181"/>
    </source>
</evidence>
<gene>
    <name evidence="4" type="ORF">LCPAC304_04770</name>
</gene>
<sequence>MEDPKVHGSKTSSETTFFELPQELIWKMLYHLPPKDVVHFCLTHLAAANIICKNNDFWFEKIMKDFGDTFQIEREDIPVTDRVGTYKSYWEDAHEKLIPCVERGKVECVQSLLRIGVDPNTQNRFGTTPLMAASREGLVDMVRLLLDIRIRAKPNIQNIYGDTALRFASTKGYPDIVRMLLEHDADPDIQDTKDTTALIEASWLGHTDVVRLLLEHGANPDIINNGRETAVMLAFEGEHDDIVRLLEPTL</sequence>
<dbReference type="PANTHER" id="PTHR24171:SF9">
    <property type="entry name" value="ANKYRIN REPEAT DOMAIN-CONTAINING PROTEIN 39"/>
    <property type="match status" value="1"/>
</dbReference>
<evidence type="ECO:0000256" key="2">
    <source>
        <dbReference type="ARBA" id="ARBA00023043"/>
    </source>
</evidence>
<dbReference type="SUPFAM" id="SSF48403">
    <property type="entry name" value="Ankyrin repeat"/>
    <property type="match status" value="1"/>
</dbReference>
<dbReference type="Pfam" id="PF00023">
    <property type="entry name" value="Ank"/>
    <property type="match status" value="1"/>
</dbReference>
<dbReference type="InterPro" id="IPR001810">
    <property type="entry name" value="F-box_dom"/>
</dbReference>
<protein>
    <submittedName>
        <fullName evidence="4">Ankyrin repeat protein</fullName>
    </submittedName>
</protein>
<dbReference type="InterPro" id="IPR036047">
    <property type="entry name" value="F-box-like_dom_sf"/>
</dbReference>
<dbReference type="Gene3D" id="1.25.40.20">
    <property type="entry name" value="Ankyrin repeat-containing domain"/>
    <property type="match status" value="1"/>
</dbReference>
<dbReference type="PANTHER" id="PTHR24171">
    <property type="entry name" value="ANKYRIN REPEAT DOMAIN-CONTAINING PROTEIN 39-RELATED"/>
    <property type="match status" value="1"/>
</dbReference>
<name>A0A481ZAD4_9VIRU</name>
<dbReference type="PROSITE" id="PS50181">
    <property type="entry name" value="FBOX"/>
    <property type="match status" value="1"/>
</dbReference>
<feature type="domain" description="F-box" evidence="3">
    <location>
        <begin position="14"/>
        <end position="61"/>
    </location>
</feature>
<keyword evidence="1" id="KW-0677">Repeat</keyword>
<dbReference type="CDD" id="cd09917">
    <property type="entry name" value="F-box_SF"/>
    <property type="match status" value="1"/>
</dbReference>
<dbReference type="SMART" id="SM00248">
    <property type="entry name" value="ANK"/>
    <property type="match status" value="3"/>
</dbReference>
<dbReference type="InterPro" id="IPR002110">
    <property type="entry name" value="Ankyrin_rpt"/>
</dbReference>
<evidence type="ECO:0000313" key="4">
    <source>
        <dbReference type="EMBL" id="QBK92130.1"/>
    </source>
</evidence>
<proteinExistence type="predicted"/>
<dbReference type="EMBL" id="MK500568">
    <property type="protein sequence ID" value="QBK92130.1"/>
    <property type="molecule type" value="Genomic_DNA"/>
</dbReference>
<dbReference type="SUPFAM" id="SSF81383">
    <property type="entry name" value="F-box domain"/>
    <property type="match status" value="1"/>
</dbReference>
<keyword evidence="2" id="KW-0040">ANK repeat</keyword>